<accession>J9G4Z8</accession>
<name>J9G4Z8_9ZZZZ</name>
<reference evidence="1" key="1">
    <citation type="journal article" date="2012" name="PLoS ONE">
        <title>Gene sets for utilization of primary and secondary nutrition supplies in the distal gut of endangered iberian lynx.</title>
        <authorList>
            <person name="Alcaide M."/>
            <person name="Messina E."/>
            <person name="Richter M."/>
            <person name="Bargiela R."/>
            <person name="Peplies J."/>
            <person name="Huws S.A."/>
            <person name="Newbold C.J."/>
            <person name="Golyshin P.N."/>
            <person name="Simon M.A."/>
            <person name="Lopez G."/>
            <person name="Yakimov M.M."/>
            <person name="Ferrer M."/>
        </authorList>
    </citation>
    <scope>NUCLEOTIDE SEQUENCE</scope>
</reference>
<dbReference type="PROSITE" id="PS50005">
    <property type="entry name" value="TPR"/>
    <property type="match status" value="1"/>
</dbReference>
<dbReference type="InterPro" id="IPR019734">
    <property type="entry name" value="TPR_rpt"/>
</dbReference>
<evidence type="ECO:0008006" key="2">
    <source>
        <dbReference type="Google" id="ProtNLM"/>
    </source>
</evidence>
<dbReference type="EMBL" id="AMCI01002599">
    <property type="protein sequence ID" value="EJX02302.1"/>
    <property type="molecule type" value="Genomic_DNA"/>
</dbReference>
<evidence type="ECO:0000313" key="1">
    <source>
        <dbReference type="EMBL" id="EJX02302.1"/>
    </source>
</evidence>
<dbReference type="AlphaFoldDB" id="J9G4Z8"/>
<gene>
    <name evidence="1" type="ORF">EVA_09595</name>
</gene>
<protein>
    <recommendedName>
        <fullName evidence="2">Tetratricopeptide repeat protein</fullName>
    </recommendedName>
</protein>
<organism evidence="1">
    <name type="scientific">gut metagenome</name>
    <dbReference type="NCBI Taxonomy" id="749906"/>
    <lineage>
        <taxon>unclassified sequences</taxon>
        <taxon>metagenomes</taxon>
        <taxon>organismal metagenomes</taxon>
    </lineage>
</organism>
<proteinExistence type="predicted"/>
<sequence length="251" mass="29557">MDSIVELINHPEQLNKDTLHELRELVARYPYYQAARLLFLQNLFLLHDPLFGEELRKAALFMPDRRVLFQLIEAKNHEIQSTPLHKETEETEEDTDRTQSLIDNFLRDTEEEQPTPRRKLTTADATTDYASFLLQMDDADPVTTEEESEVDRSTALIDDFIEKTPERIQLQETPEYVPEIANQEEGNSENGEDEAYLTMTLAKIYIKQQRYEKALEIMRKVNLNNPKKNAYFADQIRFLQKLIINKKHQKQ</sequence>
<comment type="caution">
    <text evidence="1">The sequence shown here is derived from an EMBL/GenBank/DDBJ whole genome shotgun (WGS) entry which is preliminary data.</text>
</comment>